<keyword evidence="12" id="KW-1185">Reference proteome</keyword>
<dbReference type="InterPro" id="IPR038765">
    <property type="entry name" value="Papain-like_cys_pep_sf"/>
</dbReference>
<dbReference type="Gene3D" id="2.60.120.260">
    <property type="entry name" value="Galactose-binding domain-like"/>
    <property type="match status" value="1"/>
</dbReference>
<comment type="subcellular location">
    <subcellularLocation>
        <location evidence="3">Cytoplasm</location>
    </subcellularLocation>
</comment>
<comment type="catalytic activity">
    <reaction evidence="1">
        <text>Hydrolysis of an N(4)-(acetyl-beta-D-glucosaminyl)asparagine residue in which the glucosamine residue may be further glycosylated, to yield a (substituted) N-acetyl-beta-D-glucosaminylamine and a peptide containing an aspartate residue.</text>
        <dbReference type="EC" id="3.5.1.52"/>
    </reaction>
</comment>
<dbReference type="Proteomes" id="UP000232638">
    <property type="component" value="Chromosome"/>
</dbReference>
<dbReference type="InterPro" id="IPR013783">
    <property type="entry name" value="Ig-like_fold"/>
</dbReference>
<feature type="domain" description="PKD/Chitinase" evidence="10">
    <location>
        <begin position="2379"/>
        <end position="2472"/>
    </location>
</feature>
<sequence>MRPIRDIAGIGMRRPQGGGRSARPGCIQRCNRDPVMIYAHSRWYRAVVWLVVVVFYAELVNPAFLGYPPPQVPVQGHGGWITQSGHAVRSVAQRLSDVVVPAARADEPNPEPDPLLAASPEFDLADPYLVQKADALGRDPQRIFAFVRDEIGFESYTGSLRGARGTLWSKAGNALDKSSLLIALLRISGVSARYVRGVLDPTSARQLIASMFQPSPYRVLGFVPESAEVADPVNDPSLIHEAQAHFWVELEDNSAFLTADPSFRDSILGKSYANHGGSFDKVPTDLQHKVTVRILAERTQGLLTAAAGNERIPVFEKNFSSAELVGHPLSISHFINSSGSASLFGTIISHTYTPYVTIGDVFQNAADDTVITGDSYQEHSGVLGFGSAFVDHLVLDLTLARPNGGQETISRVLAGRNAKPAEQPFLLRSDVFTLDVESAFINDAAPALRDAQERLATLSDSVDTLKTSLAGRELSDLTQEERLTASELERQTAAMLATNAHKLALEVSDLRSHYADLQSRLTLVKAYLDGPRALLISQAADVLNGGRLGLRLDYLNNSIHSLAFPQQATYAVKGFALLNSSYDTSIEEIALGLANDSRMSVGRVFAQAKANNVGFLSITNAERHLIDGGNFSEQAKRHMSAAIDAGRHIIVPSRMIEMPTGEMTVGWYDYDPQTGVIIDTMEDGGHTAMIEYGILGFTVGFLYGFAFWSGTLELQSLVNTGLSSKCHFESAEEFNQCYFQARQDLCQAWSTPDAGFGMGLLGAGGTLTLLLDAELSAVLGGAITGVFLSLSGLLAAWDPPVPPMLIGDLSETPLEASAAVSLLPETLLTQREDSGYLPSLYRLYIRNEGESGQAFTVGAHIDGGGFDVVSSLDAITIPAGETGVVGIMLNPVGEVPSAGTKIPLSVTVEGESGLSEVVTSEFIVPEVKAISLQTQENANTGIISAVLGSALTVPFSVRAVGNTKVTDIPMAIDAPRGVLVSGLPEAVTVDAGATVIFPLTIEATEEVERNVPLTIGISATFGQNLNGDPYVARSNITVVFRSQAIKAVDDAASAISGLAGREGVAEGLPQLVSDIAQTLSQIETDTSDPRLFERLKFQLNRLQVQLPPAVLSGQTGAELGSLIAAAASRDGDALLGSIAAFMGHLRSDLTQIAEHSFKLAVMPRSVELSPGGTGAFALRLENKGSKPTTIHLAAQGLPAQIQAGFSRDQVTMAPGEILDAGSPDAVTLNLTDTGVNSATDIFAVTVAARSDDAAAFPQTDTVHVAVRTAVCDVVDVAITPNIVNEAELVNLARTLNGVRATASSAYGGYPTTRAIDGSKNTSWFTAVGDAANKGRTPFYEIELPESAVVRELRMSGNRQYANGYDFKAGIFDLIDAGGRTLWSSGVVLLPAPERDLTLPIGDTSGVRRIRFTATDDENTHSGFSELEVLGLFPITAAEQVQVSARLNNAANLARRVTARFTVLDGSGQAALPPVEVPVDLATGSQPTVVQTTLSSLGALSRGLYRVAVEVFDQDGGAVPGRSAYSVLYVGVPVRAQAVADPEFVPPGSSNVDTLITVSRPGIAKGSTGVAFTGEIQATFTEFTPTGATVTGVGTRSFTWGAGSPPSGFVFQALPFSGEFEQIVSFGTLDYYNGTISNPADKVTLELVVTLTEPVFVKKVFTYELSLINTANTDDPEASADYVYLPDSFAGVTFTVNGTQYTLEFLGFGALDNNGFVTTIDQFHVYENAGAHAELLGRVTASFPTTLDVTVEHGIAVSNYSVLLESADPAFDSGSPTGIRWTDHREADDPSAPSFRVAGTVPGLLPGEVREISLGTNLDVTMAISDGDDIAAQVDLPPVVVVANHLLGLSPPTATVAPGGFVELTVSVDNPLDEAATFDLSVIGLDAASVALVDSVTVPARTKTSETLRIGVSRYEPPGMRRFSVVARSAPGWADQVTGQIEVLDVPPPSQDPQTLSVGLTLTPEAATAGQGTPASYNLRLTNLGDRTGTFDLSGAFPPGFTGELSARQLTVPPGLSNYRNLALTVTPPVGTDAMDYPFTLRAVAADDAGVSATTSGVISVSDSGVVVDLNPTSGSPTDTFQVTVTNTGEAQDSFDLTLGGPLAPVATLSQQRLTLAAGASQTLSLTLGPVGFAAAGVLRVTVIATSRGDTNVHDEATAQVTIPATRGLDVAFDPRQQTLPEPGGASFRLMVHNTGNTEGAFQAVIAGTTGPLSGSLTGLDGQSTQSIGSFRLPGLTTGAIVLNAELARRGSGTATVQVISLDDAALQAADTAELDTVNVPPVADAGVDRRVPFGLAITLDGSASDDPDGRPAPLTYRWSLLEKPAASNLTDAEVADADQVIAGFTPDARGLFRFGLRVNDGQDSASDEVRIEVLNNPPVANAGADRNVETGQPVTLDGSGSYDPDQDLITFDWRIEWALDAKPLASQLTDAGILNRTEPNPTLTPDVDGDYVLRLIVSDPWADSEPDDVTLSAHTTNVPPNAEAGPDQDVFVGNTVNLLGGGNDPDHGPAQALTYRWTFANKPTASLLRDGDIADPDQPGATFIPDLEGTYQLRLTVFDGADSGSDDTAIRATIGNIPPVADAGADTTTALGQEVRPSGSNSQDPDNGPQPLRFAWVFVSVPPTSGLTSGDIADADTPTPSFVPDLVGQYVLQLRVDDGRDQTSDNLMVTVTPALRFQDVTGMVQIGRSAARSSLDRRTGRMTTAVDISLTNRSSTIIGAPLEARVLASTSGIAMPTATRTRADGSFVFDLAGLAPGGSLKPGETITFPATFVYPSNLRLGYQVQLFGMAP</sequence>
<evidence type="ECO:0000256" key="6">
    <source>
        <dbReference type="ARBA" id="ARBA00022490"/>
    </source>
</evidence>
<dbReference type="GO" id="GO:0031410">
    <property type="term" value="C:cytoplasmic vesicle"/>
    <property type="evidence" value="ECO:0007669"/>
    <property type="project" value="TreeGrafter"/>
</dbReference>
<dbReference type="KEGG" id="tsy:THSYN_10860"/>
<organism evidence="11 12">
    <name type="scientific">Candidatus Thiodictyon syntrophicum</name>
    <dbReference type="NCBI Taxonomy" id="1166950"/>
    <lineage>
        <taxon>Bacteria</taxon>
        <taxon>Pseudomonadati</taxon>
        <taxon>Pseudomonadota</taxon>
        <taxon>Gammaproteobacteria</taxon>
        <taxon>Chromatiales</taxon>
        <taxon>Chromatiaceae</taxon>
        <taxon>Thiodictyon</taxon>
    </lineage>
</organism>
<reference evidence="11 12" key="1">
    <citation type="submission" date="2017-03" db="EMBL/GenBank/DDBJ databases">
        <title>Complete genome sequence of Candidatus 'Thiodictyon syntrophicum' sp. nov. strain Cad16T, a photolithoautotroph purple sulfur bacterium isolated from an alpine meromictic lake.</title>
        <authorList>
            <person name="Luedin S.M."/>
            <person name="Pothier J.F."/>
            <person name="Danza F."/>
            <person name="Storelli N."/>
            <person name="Wittwer M."/>
            <person name="Tonolla M."/>
        </authorList>
    </citation>
    <scope>NUCLEOTIDE SEQUENCE [LARGE SCALE GENOMIC DNA]</scope>
    <source>
        <strain evidence="11 12">Cad16T</strain>
    </source>
</reference>
<feature type="domain" description="PKD/Chitinase" evidence="10">
    <location>
        <begin position="2475"/>
        <end position="2575"/>
    </location>
</feature>
<dbReference type="Gene3D" id="3.10.620.30">
    <property type="match status" value="1"/>
</dbReference>
<evidence type="ECO:0000256" key="2">
    <source>
        <dbReference type="ARBA" id="ARBA00001947"/>
    </source>
</evidence>
<dbReference type="GO" id="GO:0016020">
    <property type="term" value="C:membrane"/>
    <property type="evidence" value="ECO:0007669"/>
    <property type="project" value="TreeGrafter"/>
</dbReference>
<evidence type="ECO:0000256" key="4">
    <source>
        <dbReference type="ARBA" id="ARBA00012158"/>
    </source>
</evidence>
<evidence type="ECO:0000256" key="9">
    <source>
        <dbReference type="SAM" id="Phobius"/>
    </source>
</evidence>
<evidence type="ECO:0000256" key="3">
    <source>
        <dbReference type="ARBA" id="ARBA00004496"/>
    </source>
</evidence>
<evidence type="ECO:0000256" key="5">
    <source>
        <dbReference type="ARBA" id="ARBA00018546"/>
    </source>
</evidence>
<feature type="transmembrane region" description="Helical" evidence="9">
    <location>
        <begin position="778"/>
        <end position="797"/>
    </location>
</feature>
<dbReference type="SUPFAM" id="SSF49785">
    <property type="entry name" value="Galactose-binding domain-like"/>
    <property type="match status" value="1"/>
</dbReference>
<evidence type="ECO:0000256" key="8">
    <source>
        <dbReference type="SAM" id="MobiDB-lite"/>
    </source>
</evidence>
<gene>
    <name evidence="11" type="ORF">THSYN_10860</name>
</gene>
<evidence type="ECO:0000256" key="1">
    <source>
        <dbReference type="ARBA" id="ARBA00001650"/>
    </source>
</evidence>
<keyword evidence="9" id="KW-0472">Membrane</keyword>
<dbReference type="InterPro" id="IPR008979">
    <property type="entry name" value="Galactose-bd-like_sf"/>
</dbReference>
<dbReference type="InterPro" id="IPR022409">
    <property type="entry name" value="PKD/Chitinase_dom"/>
</dbReference>
<feature type="domain" description="PKD/Chitinase" evidence="10">
    <location>
        <begin position="2580"/>
        <end position="2674"/>
    </location>
</feature>
<dbReference type="InterPro" id="IPR029865">
    <property type="entry name" value="KIAA0319-like"/>
</dbReference>
<feature type="transmembrane region" description="Helical" evidence="9">
    <location>
        <begin position="46"/>
        <end position="67"/>
    </location>
</feature>
<name>A0A2K8U758_9GAMM</name>
<evidence type="ECO:0000259" key="10">
    <source>
        <dbReference type="SMART" id="SM00089"/>
    </source>
</evidence>
<dbReference type="Pfam" id="PF18911">
    <property type="entry name" value="PKD_4"/>
    <property type="match status" value="1"/>
</dbReference>
<dbReference type="EC" id="3.5.1.52" evidence="4"/>
<dbReference type="InterPro" id="IPR000601">
    <property type="entry name" value="PKD_dom"/>
</dbReference>
<dbReference type="PANTHER" id="PTHR46182:SF2">
    <property type="entry name" value="FI19480P1"/>
    <property type="match status" value="1"/>
</dbReference>
<feature type="domain" description="PKD/Chitinase" evidence="10">
    <location>
        <begin position="1942"/>
        <end position="2063"/>
    </location>
</feature>
<evidence type="ECO:0000313" key="12">
    <source>
        <dbReference type="Proteomes" id="UP000232638"/>
    </source>
</evidence>
<dbReference type="Pfam" id="PF01841">
    <property type="entry name" value="Transglut_core"/>
    <property type="match status" value="1"/>
</dbReference>
<evidence type="ECO:0000256" key="7">
    <source>
        <dbReference type="ARBA" id="ARBA00032901"/>
    </source>
</evidence>
<accession>A0A2K8U758</accession>
<evidence type="ECO:0000313" key="11">
    <source>
        <dbReference type="EMBL" id="AUB81403.1"/>
    </source>
</evidence>
<keyword evidence="9" id="KW-0812">Transmembrane</keyword>
<feature type="region of interest" description="Disordered" evidence="8">
    <location>
        <begin position="2592"/>
        <end position="2611"/>
    </location>
</feature>
<keyword evidence="6" id="KW-0963">Cytoplasm</keyword>
<dbReference type="SMART" id="SM00089">
    <property type="entry name" value="PKD"/>
    <property type="match status" value="5"/>
</dbReference>
<dbReference type="GO" id="GO:0000224">
    <property type="term" value="F:peptide-N4-(N-acetyl-beta-glucosaminyl)asparagine amidase activity"/>
    <property type="evidence" value="ECO:0007669"/>
    <property type="project" value="UniProtKB-EC"/>
</dbReference>
<dbReference type="PANTHER" id="PTHR46182">
    <property type="entry name" value="FI19480P1"/>
    <property type="match status" value="1"/>
</dbReference>
<dbReference type="EMBL" id="CP020370">
    <property type="protein sequence ID" value="AUB81403.1"/>
    <property type="molecule type" value="Genomic_DNA"/>
</dbReference>
<dbReference type="InterPro" id="IPR047995">
    <property type="entry name" value="Choice_anch_K"/>
</dbReference>
<dbReference type="NCBIfam" id="NF038131">
    <property type="entry name" value="choice_anch_K"/>
    <property type="match status" value="1"/>
</dbReference>
<keyword evidence="9" id="KW-1133">Transmembrane helix</keyword>
<comment type="cofactor">
    <cofactor evidence="2">
        <name>Zn(2+)</name>
        <dbReference type="ChEBI" id="CHEBI:29105"/>
    </cofactor>
</comment>
<dbReference type="SUPFAM" id="SSF49299">
    <property type="entry name" value="PKD domain"/>
    <property type="match status" value="1"/>
</dbReference>
<dbReference type="InterPro" id="IPR002931">
    <property type="entry name" value="Transglutaminase-like"/>
</dbReference>
<dbReference type="Gene3D" id="2.60.40.10">
    <property type="entry name" value="Immunoglobulins"/>
    <property type="match status" value="4"/>
</dbReference>
<protein>
    <recommendedName>
        <fullName evidence="5">Peptide-N(4)-(N-acetyl-beta-glucosaminyl)asparagine amidase</fullName>
        <ecNumber evidence="4">3.5.1.52</ecNumber>
    </recommendedName>
    <alternativeName>
        <fullName evidence="7">Peptide:N-glycanase</fullName>
    </alternativeName>
</protein>
<proteinExistence type="predicted"/>
<feature type="domain" description="PKD/Chitinase" evidence="10">
    <location>
        <begin position="2282"/>
        <end position="2376"/>
    </location>
</feature>
<dbReference type="InterPro" id="IPR035986">
    <property type="entry name" value="PKD_dom_sf"/>
</dbReference>
<dbReference type="SUPFAM" id="SSF54001">
    <property type="entry name" value="Cysteine proteinases"/>
    <property type="match status" value="1"/>
</dbReference>